<evidence type="ECO:0000313" key="3">
    <source>
        <dbReference type="Proteomes" id="UP000295706"/>
    </source>
</evidence>
<keyword evidence="2" id="KW-0808">Transferase</keyword>
<dbReference type="SUPFAM" id="SSF53335">
    <property type="entry name" value="S-adenosyl-L-methionine-dependent methyltransferases"/>
    <property type="match status" value="1"/>
</dbReference>
<dbReference type="OrthoDB" id="9812600at2"/>
<dbReference type="InterPro" id="IPR029063">
    <property type="entry name" value="SAM-dependent_MTases_sf"/>
</dbReference>
<keyword evidence="2" id="KW-0489">Methyltransferase</keyword>
<dbReference type="PANTHER" id="PTHR36973">
    <property type="entry name" value="SLL1456 PROTEIN-RELATED"/>
    <property type="match status" value="1"/>
</dbReference>
<evidence type="ECO:0000313" key="2">
    <source>
        <dbReference type="EMBL" id="TDB61794.1"/>
    </source>
</evidence>
<dbReference type="Pfam" id="PF05050">
    <property type="entry name" value="Methyltransf_21"/>
    <property type="match status" value="1"/>
</dbReference>
<dbReference type="AlphaFoldDB" id="A0A4R4K357"/>
<dbReference type="GO" id="GO:0032259">
    <property type="term" value="P:methylation"/>
    <property type="evidence" value="ECO:0007669"/>
    <property type="project" value="UniProtKB-KW"/>
</dbReference>
<dbReference type="PANTHER" id="PTHR36973:SF4">
    <property type="entry name" value="NODULATION PROTEIN"/>
    <property type="match status" value="1"/>
</dbReference>
<proteinExistence type="predicted"/>
<gene>
    <name evidence="2" type="ORF">EZE20_18790</name>
</gene>
<accession>A0A4R4K357</accession>
<dbReference type="GO" id="GO:0008171">
    <property type="term" value="F:O-methyltransferase activity"/>
    <property type="evidence" value="ECO:0007669"/>
    <property type="project" value="TreeGrafter"/>
</dbReference>
<sequence length="243" mass="27515">MQLLKKAIQKILFAIGYKLVPKISRKPGLSIGQDLIQLLEPISAPKLIFDVGAHKGESHLIYRKVFPQSTIYSFEPDPETFKVLRANTANLPAAILENAGVGAAEERLPFYINKEDSMGNSFLKVSGQDSQPFVEVPVHSLDSYTKERTIQLIDFLKIDTQGFDLEVLKGAENLLKNGQIKVIQFEAMLEPYYHQMPTVGAHLDFLLERGYKMVGMYNCHRQQAGIDWADFLFIHPSVQERIH</sequence>
<comment type="caution">
    <text evidence="2">The sequence shown here is derived from an EMBL/GenBank/DDBJ whole genome shotgun (WGS) entry which is preliminary data.</text>
</comment>
<organism evidence="2 3">
    <name type="scientific">Arundinibacter roseus</name>
    <dbReference type="NCBI Taxonomy" id="2070510"/>
    <lineage>
        <taxon>Bacteria</taxon>
        <taxon>Pseudomonadati</taxon>
        <taxon>Bacteroidota</taxon>
        <taxon>Cytophagia</taxon>
        <taxon>Cytophagales</taxon>
        <taxon>Spirosomataceae</taxon>
        <taxon>Arundinibacter</taxon>
    </lineage>
</organism>
<dbReference type="Proteomes" id="UP000295706">
    <property type="component" value="Unassembled WGS sequence"/>
</dbReference>
<protein>
    <submittedName>
        <fullName evidence="2">FkbM family methyltransferase</fullName>
    </submittedName>
</protein>
<dbReference type="InterPro" id="IPR006342">
    <property type="entry name" value="FkbM_mtfrase"/>
</dbReference>
<reference evidence="2 3" key="1">
    <citation type="submission" date="2019-02" db="EMBL/GenBank/DDBJ databases">
        <title>Arundinibacter roseus gen. nov., sp. nov., a new member of the family Cytophagaceae.</title>
        <authorList>
            <person name="Szuroczki S."/>
            <person name="Khayer B."/>
            <person name="Sproer C."/>
            <person name="Toumi M."/>
            <person name="Szabo A."/>
            <person name="Felfoldi T."/>
            <person name="Schumann P."/>
            <person name="Toth E."/>
        </authorList>
    </citation>
    <scope>NUCLEOTIDE SEQUENCE [LARGE SCALE GENOMIC DNA]</scope>
    <source>
        <strain evidence="2 3">DMA-k-7a</strain>
    </source>
</reference>
<evidence type="ECO:0000259" key="1">
    <source>
        <dbReference type="Pfam" id="PF05050"/>
    </source>
</evidence>
<dbReference type="NCBIfam" id="TIGR01444">
    <property type="entry name" value="fkbM_fam"/>
    <property type="match status" value="1"/>
</dbReference>
<dbReference type="EMBL" id="SMJU01000013">
    <property type="protein sequence ID" value="TDB61794.1"/>
    <property type="molecule type" value="Genomic_DNA"/>
</dbReference>
<dbReference type="InterPro" id="IPR053188">
    <property type="entry name" value="FkbM_Methyltransferase"/>
</dbReference>
<feature type="domain" description="Methyltransferase FkbM" evidence="1">
    <location>
        <begin position="50"/>
        <end position="213"/>
    </location>
</feature>
<keyword evidence="3" id="KW-1185">Reference proteome</keyword>
<name>A0A4R4K357_9BACT</name>
<dbReference type="Gene3D" id="3.40.50.150">
    <property type="entry name" value="Vaccinia Virus protein VP39"/>
    <property type="match status" value="1"/>
</dbReference>
<dbReference type="RefSeq" id="WP_132120561.1">
    <property type="nucleotide sequence ID" value="NZ_SMJU01000013.1"/>
</dbReference>